<dbReference type="AlphaFoldDB" id="A0A4D5RYR1"/>
<reference evidence="1" key="1">
    <citation type="submission" date="2019-04" db="EMBL/GenBank/DDBJ databases">
        <title>An insight into the mialome of Ixodes scapularis.</title>
        <authorList>
            <person name="Ribeiro J.M."/>
            <person name="Mather T.N."/>
            <person name="Karim S."/>
        </authorList>
    </citation>
    <scope>NUCLEOTIDE SEQUENCE</scope>
</reference>
<protein>
    <submittedName>
        <fullName evidence="1">Putative secreted protein</fullName>
    </submittedName>
</protein>
<sequence length="78" mass="8921">MCLWQACSFSILVMQVRVIGSLPSARTFACIWHLLGACRCRVFLFVAVEWYSAIKDLSKVVMESLIFNLYGIKGRFIL</sequence>
<organism evidence="1">
    <name type="scientific">Ixodes scapularis</name>
    <name type="common">Black-legged tick</name>
    <name type="synonym">Deer tick</name>
    <dbReference type="NCBI Taxonomy" id="6945"/>
    <lineage>
        <taxon>Eukaryota</taxon>
        <taxon>Metazoa</taxon>
        <taxon>Ecdysozoa</taxon>
        <taxon>Arthropoda</taxon>
        <taxon>Chelicerata</taxon>
        <taxon>Arachnida</taxon>
        <taxon>Acari</taxon>
        <taxon>Parasitiformes</taxon>
        <taxon>Ixodida</taxon>
        <taxon>Ixodoidea</taxon>
        <taxon>Ixodidae</taxon>
        <taxon>Ixodinae</taxon>
        <taxon>Ixodes</taxon>
    </lineage>
</organism>
<proteinExistence type="predicted"/>
<dbReference type="EMBL" id="GHJT01008499">
    <property type="protein sequence ID" value="MOY42470.1"/>
    <property type="molecule type" value="Transcribed_RNA"/>
</dbReference>
<evidence type="ECO:0000313" key="1">
    <source>
        <dbReference type="EMBL" id="MOY42470.1"/>
    </source>
</evidence>
<name>A0A4D5RYR1_IXOSC</name>
<accession>A0A4D5RYR1</accession>